<dbReference type="EMBL" id="JGEA01000028">
    <property type="protein sequence ID" value="EYA13796.1"/>
    <property type="molecule type" value="Genomic_DNA"/>
</dbReference>
<evidence type="ECO:0000313" key="2">
    <source>
        <dbReference type="EMBL" id="EYA13796.1"/>
    </source>
</evidence>
<feature type="transmembrane region" description="Helical" evidence="1">
    <location>
        <begin position="7"/>
        <end position="24"/>
    </location>
</feature>
<evidence type="ECO:0000256" key="1">
    <source>
        <dbReference type="SAM" id="Phobius"/>
    </source>
</evidence>
<sequence length="53" mass="5765">MLFVKPGICFLNVSLFASITFYLIPLPNRDYGCSIPGAVSVVAVYLNCSSFSE</sequence>
<dbReference type="AlphaFoldDB" id="A0AAN4MZX4"/>
<keyword evidence="1" id="KW-0812">Transmembrane</keyword>
<protein>
    <recommendedName>
        <fullName evidence="4">Transmembrane protein</fullName>
    </recommendedName>
</protein>
<organism evidence="2 3">
    <name type="scientific">Bacteroides fragilis str. 1007-1-F #10</name>
    <dbReference type="NCBI Taxonomy" id="1339295"/>
    <lineage>
        <taxon>Bacteria</taxon>
        <taxon>Pseudomonadati</taxon>
        <taxon>Bacteroidota</taxon>
        <taxon>Bacteroidia</taxon>
        <taxon>Bacteroidales</taxon>
        <taxon>Bacteroidaceae</taxon>
        <taxon>Bacteroides</taxon>
    </lineage>
</organism>
<proteinExistence type="predicted"/>
<accession>A0AAN4MZX4</accession>
<keyword evidence="1" id="KW-1133">Transmembrane helix</keyword>
<comment type="caution">
    <text evidence="2">The sequence shown here is derived from an EMBL/GenBank/DDBJ whole genome shotgun (WGS) entry which is preliminary data.</text>
</comment>
<dbReference type="Proteomes" id="UP000022433">
    <property type="component" value="Unassembled WGS sequence"/>
</dbReference>
<evidence type="ECO:0000313" key="3">
    <source>
        <dbReference type="Proteomes" id="UP000022433"/>
    </source>
</evidence>
<evidence type="ECO:0008006" key="4">
    <source>
        <dbReference type="Google" id="ProtNLM"/>
    </source>
</evidence>
<gene>
    <name evidence="2" type="ORF">M104_2986</name>
</gene>
<keyword evidence="1" id="KW-0472">Membrane</keyword>
<reference evidence="2 3" key="1">
    <citation type="submission" date="2014-02" db="EMBL/GenBank/DDBJ databases">
        <authorList>
            <person name="Sears C."/>
            <person name="Carroll K."/>
            <person name="Sack B.R."/>
            <person name="Qadri F."/>
            <person name="Myers L.L."/>
            <person name="Chung G.-T."/>
            <person name="Escheverria P."/>
            <person name="Fraser C.M."/>
            <person name="Sadzewicz L."/>
            <person name="Shefchek K.A."/>
            <person name="Tallon L."/>
            <person name="Das S.P."/>
            <person name="Daugherty S."/>
            <person name="Mongodin E.F."/>
        </authorList>
    </citation>
    <scope>NUCLEOTIDE SEQUENCE [LARGE SCALE GENOMIC DNA]</scope>
    <source>
        <strain evidence="2 3">1007-1-F #10</strain>
    </source>
</reference>
<name>A0AAN4MZX4_BACFG</name>